<sequence>MSSARATWLLLASLLACRPEQPAQAPTGEPAPASDGSRAAWRDPPPVELERLRGHLAFLADDAQEGRPPGTAADQRVAEHIEQAFRQLGLQPGFGDSYRQSFEFTDGVALRAGEQSVLQLGGRPVAHTLVPFSAASAAPVGARVVYVGHGIPGDSPDSGDYAKLLDKVKGAIVVARSGAPADPHLDPAKTRVQSKVIAARDRGAVGFILWEPDATVPYPNHGEANDLQLPALAVSAAGTPDLLKAFGKKGPVTAADPHGGLKPGAVAKGSLHSPVERVTATTANVAGLLKGTGRKRIVLGAHMDHLGRGSSSSLAPGVDAIHNGADDNASGVAALLGVAAALAQLPPEARPFDLQFVAFAAEEMGLLGSKRVVESLSPEARKDIVAMLNFDMVGRVRDNTVVVVGTGTSSAWPGLLDRAKVDPRDAARTLVVKPSEDGFGASDQASYYAADIPVLHFFSGAHDDYHRPSDDFDKINLEGAAAIADLSVRLVALMLREQPVLDFKKVAATAPRGGGFRVSLGTVPDYAANADGMKLSGVRPQSPAEAAGLKAGDVIVKIGKREIHNIDDYMACFGELQPGVAVPVVVEREGAKVELTITPAAPTRR</sequence>
<dbReference type="Pfam" id="PF04389">
    <property type="entry name" value="Peptidase_M28"/>
    <property type="match status" value="1"/>
</dbReference>
<dbReference type="InterPro" id="IPR045175">
    <property type="entry name" value="M28_fam"/>
</dbReference>
<dbReference type="SUPFAM" id="SSF50156">
    <property type="entry name" value="PDZ domain-like"/>
    <property type="match status" value="1"/>
</dbReference>
<dbReference type="SUPFAM" id="SSF53187">
    <property type="entry name" value="Zn-dependent exopeptidases"/>
    <property type="match status" value="1"/>
</dbReference>
<organism evidence="3 4">
    <name type="scientific">Nannocystis exedens</name>
    <dbReference type="NCBI Taxonomy" id="54"/>
    <lineage>
        <taxon>Bacteria</taxon>
        <taxon>Pseudomonadati</taxon>
        <taxon>Myxococcota</taxon>
        <taxon>Polyangia</taxon>
        <taxon>Nannocystales</taxon>
        <taxon>Nannocystaceae</taxon>
        <taxon>Nannocystis</taxon>
    </lineage>
</organism>
<protein>
    <submittedName>
        <fullName evidence="3">PA domain-containing protein</fullName>
    </submittedName>
</protein>
<dbReference type="AlphaFoldDB" id="A0A1I2HA64"/>
<dbReference type="InterPro" id="IPR007484">
    <property type="entry name" value="Peptidase_M28"/>
</dbReference>
<evidence type="ECO:0000313" key="3">
    <source>
        <dbReference type="EMBL" id="SFF25857.1"/>
    </source>
</evidence>
<dbReference type="RefSeq" id="WP_096333408.1">
    <property type="nucleotide sequence ID" value="NZ_FOMX01000039.1"/>
</dbReference>
<name>A0A1I2HA64_9BACT</name>
<evidence type="ECO:0000259" key="2">
    <source>
        <dbReference type="PROSITE" id="PS50106"/>
    </source>
</evidence>
<feature type="domain" description="PDZ" evidence="2">
    <location>
        <begin position="500"/>
        <end position="566"/>
    </location>
</feature>
<feature type="region of interest" description="Disordered" evidence="1">
    <location>
        <begin position="20"/>
        <end position="44"/>
    </location>
</feature>
<dbReference type="SMART" id="SM00228">
    <property type="entry name" value="PDZ"/>
    <property type="match status" value="1"/>
</dbReference>
<dbReference type="SUPFAM" id="SSF52025">
    <property type="entry name" value="PA domain"/>
    <property type="match status" value="1"/>
</dbReference>
<dbReference type="PANTHER" id="PTHR12147">
    <property type="entry name" value="METALLOPEPTIDASE M28 FAMILY MEMBER"/>
    <property type="match status" value="1"/>
</dbReference>
<dbReference type="PROSITE" id="PS50106">
    <property type="entry name" value="PDZ"/>
    <property type="match status" value="1"/>
</dbReference>
<dbReference type="InterPro" id="IPR001478">
    <property type="entry name" value="PDZ"/>
</dbReference>
<dbReference type="Proteomes" id="UP000199400">
    <property type="component" value="Unassembled WGS sequence"/>
</dbReference>
<dbReference type="PROSITE" id="PS51257">
    <property type="entry name" value="PROKAR_LIPOPROTEIN"/>
    <property type="match status" value="1"/>
</dbReference>
<dbReference type="STRING" id="54.SAMN02745121_07785"/>
<dbReference type="Gene3D" id="2.30.42.10">
    <property type="match status" value="1"/>
</dbReference>
<proteinExistence type="predicted"/>
<dbReference type="GO" id="GO:0008235">
    <property type="term" value="F:metalloexopeptidase activity"/>
    <property type="evidence" value="ECO:0007669"/>
    <property type="project" value="InterPro"/>
</dbReference>
<keyword evidence="4" id="KW-1185">Reference proteome</keyword>
<dbReference type="Gene3D" id="3.40.630.10">
    <property type="entry name" value="Zn peptidases"/>
    <property type="match status" value="2"/>
</dbReference>
<reference evidence="4" key="1">
    <citation type="submission" date="2016-10" db="EMBL/GenBank/DDBJ databases">
        <authorList>
            <person name="Varghese N."/>
            <person name="Submissions S."/>
        </authorList>
    </citation>
    <scope>NUCLEOTIDE SEQUENCE [LARGE SCALE GENOMIC DNA]</scope>
    <source>
        <strain evidence="4">ATCC 25963</strain>
    </source>
</reference>
<evidence type="ECO:0000256" key="1">
    <source>
        <dbReference type="SAM" id="MobiDB-lite"/>
    </source>
</evidence>
<dbReference type="InterPro" id="IPR036034">
    <property type="entry name" value="PDZ_sf"/>
</dbReference>
<accession>A0A1I2HA64</accession>
<dbReference type="Pfam" id="PF13180">
    <property type="entry name" value="PDZ_2"/>
    <property type="match status" value="1"/>
</dbReference>
<evidence type="ECO:0000313" key="4">
    <source>
        <dbReference type="Proteomes" id="UP000199400"/>
    </source>
</evidence>
<dbReference type="GO" id="GO:0006508">
    <property type="term" value="P:proteolysis"/>
    <property type="evidence" value="ECO:0007669"/>
    <property type="project" value="InterPro"/>
</dbReference>
<dbReference type="InterPro" id="IPR046450">
    <property type="entry name" value="PA_dom_sf"/>
</dbReference>
<gene>
    <name evidence="3" type="ORF">SAMN02745121_07785</name>
</gene>
<feature type="region of interest" description="Disordered" evidence="1">
    <location>
        <begin position="254"/>
        <end position="273"/>
    </location>
</feature>
<dbReference type="EMBL" id="FOMX01000039">
    <property type="protein sequence ID" value="SFF25857.1"/>
    <property type="molecule type" value="Genomic_DNA"/>
</dbReference>
<dbReference type="Gene3D" id="3.50.30.30">
    <property type="match status" value="1"/>
</dbReference>
<dbReference type="OrthoDB" id="262125at2"/>
<dbReference type="PANTHER" id="PTHR12147:SF26">
    <property type="entry name" value="PEPTIDASE M28 DOMAIN-CONTAINING PROTEIN"/>
    <property type="match status" value="1"/>
</dbReference>